<evidence type="ECO:0008006" key="3">
    <source>
        <dbReference type="Google" id="ProtNLM"/>
    </source>
</evidence>
<sequence>MDPASKVLAEASASETPRTWAALSEWSDVPLHTLYYRARGRRSREEKAQRQQYLTVEEEQALVTFLLLMSSLGQPVQIKYLPLLAFSLAR</sequence>
<feature type="non-terminal residue" evidence="1">
    <location>
        <position position="90"/>
    </location>
</feature>
<name>A0A6A6WRZ4_9PLEO</name>
<reference evidence="1" key="1">
    <citation type="journal article" date="2020" name="Stud. Mycol.">
        <title>101 Dothideomycetes genomes: a test case for predicting lifestyles and emergence of pathogens.</title>
        <authorList>
            <person name="Haridas S."/>
            <person name="Albert R."/>
            <person name="Binder M."/>
            <person name="Bloem J."/>
            <person name="Labutti K."/>
            <person name="Salamov A."/>
            <person name="Andreopoulos B."/>
            <person name="Baker S."/>
            <person name="Barry K."/>
            <person name="Bills G."/>
            <person name="Bluhm B."/>
            <person name="Cannon C."/>
            <person name="Castanera R."/>
            <person name="Culley D."/>
            <person name="Daum C."/>
            <person name="Ezra D."/>
            <person name="Gonzalez J."/>
            <person name="Henrissat B."/>
            <person name="Kuo A."/>
            <person name="Liang C."/>
            <person name="Lipzen A."/>
            <person name="Lutzoni F."/>
            <person name="Magnuson J."/>
            <person name="Mondo S."/>
            <person name="Nolan M."/>
            <person name="Ohm R."/>
            <person name="Pangilinan J."/>
            <person name="Park H.-J."/>
            <person name="Ramirez L."/>
            <person name="Alfaro M."/>
            <person name="Sun H."/>
            <person name="Tritt A."/>
            <person name="Yoshinaga Y."/>
            <person name="Zwiers L.-H."/>
            <person name="Turgeon B."/>
            <person name="Goodwin S."/>
            <person name="Spatafora J."/>
            <person name="Crous P."/>
            <person name="Grigoriev I."/>
        </authorList>
    </citation>
    <scope>NUCLEOTIDE SEQUENCE</scope>
    <source>
        <strain evidence="1">CBS 109.77</strain>
    </source>
</reference>
<accession>A0A6A6WRZ4</accession>
<evidence type="ECO:0000313" key="1">
    <source>
        <dbReference type="EMBL" id="KAF2786567.1"/>
    </source>
</evidence>
<protein>
    <recommendedName>
        <fullName evidence="3">HTH CENPB-type domain-containing protein</fullName>
    </recommendedName>
</protein>
<dbReference type="OrthoDB" id="5420958at2759"/>
<keyword evidence="2" id="KW-1185">Reference proteome</keyword>
<gene>
    <name evidence="1" type="ORF">K505DRAFT_218774</name>
</gene>
<proteinExistence type="predicted"/>
<dbReference type="AlphaFoldDB" id="A0A6A6WRZ4"/>
<evidence type="ECO:0000313" key="2">
    <source>
        <dbReference type="Proteomes" id="UP000799757"/>
    </source>
</evidence>
<dbReference type="Proteomes" id="UP000799757">
    <property type="component" value="Unassembled WGS sequence"/>
</dbReference>
<dbReference type="EMBL" id="MU002441">
    <property type="protein sequence ID" value="KAF2786567.1"/>
    <property type="molecule type" value="Genomic_DNA"/>
</dbReference>
<organism evidence="1 2">
    <name type="scientific">Melanomma pulvis-pyrius CBS 109.77</name>
    <dbReference type="NCBI Taxonomy" id="1314802"/>
    <lineage>
        <taxon>Eukaryota</taxon>
        <taxon>Fungi</taxon>
        <taxon>Dikarya</taxon>
        <taxon>Ascomycota</taxon>
        <taxon>Pezizomycotina</taxon>
        <taxon>Dothideomycetes</taxon>
        <taxon>Pleosporomycetidae</taxon>
        <taxon>Pleosporales</taxon>
        <taxon>Melanommataceae</taxon>
        <taxon>Melanomma</taxon>
    </lineage>
</organism>